<dbReference type="InterPro" id="IPR008972">
    <property type="entry name" value="Cupredoxin"/>
</dbReference>
<dbReference type="AlphaFoldDB" id="A0A022RXK6"/>
<gene>
    <name evidence="2" type="ORF">MIMGU_mgv1a023018mg</name>
</gene>
<dbReference type="SUPFAM" id="SSF49503">
    <property type="entry name" value="Cupredoxins"/>
    <property type="match status" value="1"/>
</dbReference>
<accession>A0A022RXK6</accession>
<dbReference type="InterPro" id="IPR003245">
    <property type="entry name" value="Phytocyanin_dom"/>
</dbReference>
<dbReference type="PANTHER" id="PTHR33021:SF185">
    <property type="entry name" value="EARLY NODULIN-LIKE PROTEIN 3-RELATED"/>
    <property type="match status" value="1"/>
</dbReference>
<reference evidence="2 3" key="1">
    <citation type="journal article" date="2013" name="Proc. Natl. Acad. Sci. U.S.A.">
        <title>Fine-scale variation in meiotic recombination in Mimulus inferred from population shotgun sequencing.</title>
        <authorList>
            <person name="Hellsten U."/>
            <person name="Wright K.M."/>
            <person name="Jenkins J."/>
            <person name="Shu S."/>
            <person name="Yuan Y."/>
            <person name="Wessler S.R."/>
            <person name="Schmutz J."/>
            <person name="Willis J.H."/>
            <person name="Rokhsar D.S."/>
        </authorList>
    </citation>
    <scope>NUCLEOTIDE SEQUENCE [LARGE SCALE GENOMIC DNA]</scope>
    <source>
        <strain evidence="3">cv. DUN x IM62</strain>
    </source>
</reference>
<dbReference type="InterPro" id="IPR039391">
    <property type="entry name" value="Phytocyanin-like"/>
</dbReference>
<dbReference type="GO" id="GO:0005886">
    <property type="term" value="C:plasma membrane"/>
    <property type="evidence" value="ECO:0000318"/>
    <property type="project" value="GO_Central"/>
</dbReference>
<dbReference type="Proteomes" id="UP000030748">
    <property type="component" value="Unassembled WGS sequence"/>
</dbReference>
<proteinExistence type="predicted"/>
<dbReference type="GO" id="GO:0009055">
    <property type="term" value="F:electron transfer activity"/>
    <property type="evidence" value="ECO:0007669"/>
    <property type="project" value="InterPro"/>
</dbReference>
<evidence type="ECO:0000313" key="2">
    <source>
        <dbReference type="EMBL" id="EYU45242.1"/>
    </source>
</evidence>
<keyword evidence="3" id="KW-1185">Reference proteome</keyword>
<organism evidence="2 3">
    <name type="scientific">Erythranthe guttata</name>
    <name type="common">Yellow monkey flower</name>
    <name type="synonym">Mimulus guttatus</name>
    <dbReference type="NCBI Taxonomy" id="4155"/>
    <lineage>
        <taxon>Eukaryota</taxon>
        <taxon>Viridiplantae</taxon>
        <taxon>Streptophyta</taxon>
        <taxon>Embryophyta</taxon>
        <taxon>Tracheophyta</taxon>
        <taxon>Spermatophyta</taxon>
        <taxon>Magnoliopsida</taxon>
        <taxon>eudicotyledons</taxon>
        <taxon>Gunneridae</taxon>
        <taxon>Pentapetalae</taxon>
        <taxon>asterids</taxon>
        <taxon>lamiids</taxon>
        <taxon>Lamiales</taxon>
        <taxon>Phrymaceae</taxon>
        <taxon>Erythranthe</taxon>
    </lineage>
</organism>
<feature type="domain" description="Phytocyanin" evidence="1">
    <location>
        <begin position="1"/>
        <end position="67"/>
    </location>
</feature>
<dbReference type="STRING" id="4155.A0A022RXK6"/>
<dbReference type="PROSITE" id="PS51485">
    <property type="entry name" value="PHYTOCYANIN"/>
    <property type="match status" value="1"/>
</dbReference>
<dbReference type="Pfam" id="PF02298">
    <property type="entry name" value="Cu_bind_like"/>
    <property type="match status" value="1"/>
</dbReference>
<dbReference type="PANTHER" id="PTHR33021">
    <property type="entry name" value="BLUE COPPER PROTEIN"/>
    <property type="match status" value="1"/>
</dbReference>
<dbReference type="EMBL" id="KI630195">
    <property type="protein sequence ID" value="EYU45242.1"/>
    <property type="molecule type" value="Genomic_DNA"/>
</dbReference>
<protein>
    <recommendedName>
        <fullName evidence="1">Phytocyanin domain-containing protein</fullName>
    </recommendedName>
</protein>
<feature type="non-terminal residue" evidence="2">
    <location>
        <position position="1"/>
    </location>
</feature>
<sequence>FKYKKGHDSILVVNENSYLKCNKENLIKILKDGDSKFKFEKSGLFFFISGHNQNYEKGQKFIFVVLSDRHRNTTHNAPSPLPEDTLQTPVLLPFSITFSVYEQTLDA</sequence>
<evidence type="ECO:0000259" key="1">
    <source>
        <dbReference type="PROSITE" id="PS51485"/>
    </source>
</evidence>
<evidence type="ECO:0000313" key="3">
    <source>
        <dbReference type="Proteomes" id="UP000030748"/>
    </source>
</evidence>
<name>A0A022RXK6_ERYGU</name>
<dbReference type="Gene3D" id="2.60.40.420">
    <property type="entry name" value="Cupredoxins - blue copper proteins"/>
    <property type="match status" value="1"/>
</dbReference>